<dbReference type="OrthoDB" id="365379at2759"/>
<evidence type="ECO:0000256" key="5">
    <source>
        <dbReference type="ARBA" id="ARBA00022771"/>
    </source>
</evidence>
<dbReference type="GO" id="GO:0008270">
    <property type="term" value="F:zinc ion binding"/>
    <property type="evidence" value="ECO:0007669"/>
    <property type="project" value="UniProtKB-KW"/>
</dbReference>
<evidence type="ECO:0000256" key="1">
    <source>
        <dbReference type="ARBA" id="ARBA00000900"/>
    </source>
</evidence>
<dbReference type="PROSITE" id="PS50089">
    <property type="entry name" value="ZF_RING_2"/>
    <property type="match status" value="1"/>
</dbReference>
<evidence type="ECO:0000256" key="6">
    <source>
        <dbReference type="ARBA" id="ARBA00022833"/>
    </source>
</evidence>
<accession>A0A5E4NHX8</accession>
<dbReference type="PANTHER" id="PTHR46077:SF1">
    <property type="entry name" value="TOP1 BINDING ARGININE_SERINE RICH PROTEIN, E3 UBIQUITIN LIGASE"/>
    <property type="match status" value="1"/>
</dbReference>
<dbReference type="EC" id="2.3.2.27" evidence="2"/>
<evidence type="ECO:0000313" key="13">
    <source>
        <dbReference type="Proteomes" id="UP000325440"/>
    </source>
</evidence>
<dbReference type="InterPro" id="IPR001841">
    <property type="entry name" value="Znf_RING"/>
</dbReference>
<organism evidence="12 13">
    <name type="scientific">Cinara cedri</name>
    <dbReference type="NCBI Taxonomy" id="506608"/>
    <lineage>
        <taxon>Eukaryota</taxon>
        <taxon>Metazoa</taxon>
        <taxon>Ecdysozoa</taxon>
        <taxon>Arthropoda</taxon>
        <taxon>Hexapoda</taxon>
        <taxon>Insecta</taxon>
        <taxon>Pterygota</taxon>
        <taxon>Neoptera</taxon>
        <taxon>Paraneoptera</taxon>
        <taxon>Hemiptera</taxon>
        <taxon>Sternorrhyncha</taxon>
        <taxon>Aphidomorpha</taxon>
        <taxon>Aphidoidea</taxon>
        <taxon>Aphididae</taxon>
        <taxon>Lachninae</taxon>
        <taxon>Cinara</taxon>
    </lineage>
</organism>
<dbReference type="SMART" id="SM00184">
    <property type="entry name" value="RING"/>
    <property type="match status" value="1"/>
</dbReference>
<evidence type="ECO:0000256" key="2">
    <source>
        <dbReference type="ARBA" id="ARBA00012483"/>
    </source>
</evidence>
<evidence type="ECO:0000256" key="9">
    <source>
        <dbReference type="PROSITE-ProRule" id="PRU00175"/>
    </source>
</evidence>
<dbReference type="Gene3D" id="3.30.40.10">
    <property type="entry name" value="Zinc/RING finger domain, C3HC4 (zinc finger)"/>
    <property type="match status" value="1"/>
</dbReference>
<protein>
    <recommendedName>
        <fullName evidence="2">RING-type E3 ubiquitin transferase</fullName>
        <ecNumber evidence="2">2.3.2.27</ecNumber>
    </recommendedName>
</protein>
<dbReference type="Pfam" id="PF13639">
    <property type="entry name" value="zf-RING_2"/>
    <property type="match status" value="1"/>
</dbReference>
<dbReference type="SUPFAM" id="SSF57850">
    <property type="entry name" value="RING/U-box"/>
    <property type="match status" value="1"/>
</dbReference>
<comment type="catalytic activity">
    <reaction evidence="1">
        <text>S-ubiquitinyl-[E2 ubiquitin-conjugating enzyme]-L-cysteine + [acceptor protein]-L-lysine = [E2 ubiquitin-conjugating enzyme]-L-cysteine + N(6)-ubiquitinyl-[acceptor protein]-L-lysine.</text>
        <dbReference type="EC" id="2.3.2.27"/>
    </reaction>
</comment>
<dbReference type="InterPro" id="IPR013083">
    <property type="entry name" value="Znf_RING/FYVE/PHD"/>
</dbReference>
<feature type="region of interest" description="Disordered" evidence="10">
    <location>
        <begin position="410"/>
        <end position="438"/>
    </location>
</feature>
<dbReference type="EMBL" id="CABPRJ010002379">
    <property type="protein sequence ID" value="VVC44394.1"/>
    <property type="molecule type" value="Genomic_DNA"/>
</dbReference>
<evidence type="ECO:0000256" key="7">
    <source>
        <dbReference type="ARBA" id="ARBA00023015"/>
    </source>
</evidence>
<evidence type="ECO:0000256" key="3">
    <source>
        <dbReference type="ARBA" id="ARBA00022679"/>
    </source>
</evidence>
<sequence length="554" mass="64105">MEFTIKIEPSEGTSDLVDLLSDTEVSPEVPALKSPERPARVRTPPDMHCSICLEEYNNKCHPDICWHKFCFECLKRWSLIESSCPLCKKDFKQIYHSLVDEIFTAVHNVIPTRPQSPRIVVRPYGQLFDENSMFSVNMFLDDLRRNHRDNNYNVGVYSHLNIGRGSRIQSNVQNLNVAPNPYLVDVQGIRRRVYSDNMWAEPLPDLSGRFRDCSSSFYRENPVQTYRLHGFIIRDITVIRSLIATDLRRRPPSSVNDEALTTYIMRSVLLCEIRDMRLISILSPYIGQHADHFLHELYNFANSPYDLVGYDRNVRYSTGRNHRRYIIPFSGYSGLNNADLVELPIPNQRDLYFINNSIDPIVVNSDDDEDDNNHIIVMPSSHTHVPTEVIEINSSEDTEESDIEIIDIIDTEPSDTFSRDQPSTSTGIRDSLNRPNTRYNLRRRRLFQSNQQPNCPSFPQRNTVERIVIDSSSDDEIIETNTRSTQITRRSEVTVNKRKRKIKKSKLKRRKKNVVESRPDIRLGIRTRSGSDSSSSSDTDINLSSNLMNIRNVY</sequence>
<keyword evidence="4" id="KW-0479">Metal-binding</keyword>
<feature type="domain" description="RING-type" evidence="11">
    <location>
        <begin position="49"/>
        <end position="88"/>
    </location>
</feature>
<feature type="compositionally biased region" description="Basic and acidic residues" evidence="10">
    <location>
        <begin position="513"/>
        <end position="523"/>
    </location>
</feature>
<feature type="compositionally biased region" description="Low complexity" evidence="10">
    <location>
        <begin position="524"/>
        <end position="542"/>
    </location>
</feature>
<feature type="region of interest" description="Disordered" evidence="10">
    <location>
        <begin position="496"/>
        <end position="542"/>
    </location>
</feature>
<evidence type="ECO:0000313" key="12">
    <source>
        <dbReference type="EMBL" id="VVC44394.1"/>
    </source>
</evidence>
<dbReference type="Proteomes" id="UP000325440">
    <property type="component" value="Unassembled WGS sequence"/>
</dbReference>
<evidence type="ECO:0000256" key="10">
    <source>
        <dbReference type="SAM" id="MobiDB-lite"/>
    </source>
</evidence>
<keyword evidence="3" id="KW-0808">Transferase</keyword>
<gene>
    <name evidence="12" type="ORF">CINCED_3A005711</name>
</gene>
<dbReference type="PROSITE" id="PS00518">
    <property type="entry name" value="ZF_RING_1"/>
    <property type="match status" value="1"/>
</dbReference>
<dbReference type="GO" id="GO:0006513">
    <property type="term" value="P:protein monoubiquitination"/>
    <property type="evidence" value="ECO:0007669"/>
    <property type="project" value="TreeGrafter"/>
</dbReference>
<feature type="compositionally biased region" description="Polar residues" evidence="10">
    <location>
        <begin position="419"/>
        <end position="428"/>
    </location>
</feature>
<keyword evidence="7" id="KW-0805">Transcription regulation</keyword>
<reference evidence="12 13" key="1">
    <citation type="submission" date="2019-08" db="EMBL/GenBank/DDBJ databases">
        <authorList>
            <person name="Alioto T."/>
            <person name="Alioto T."/>
            <person name="Gomez Garrido J."/>
        </authorList>
    </citation>
    <scope>NUCLEOTIDE SEQUENCE [LARGE SCALE GENOMIC DNA]</scope>
</reference>
<evidence type="ECO:0000259" key="11">
    <source>
        <dbReference type="PROSITE" id="PS50089"/>
    </source>
</evidence>
<evidence type="ECO:0000256" key="4">
    <source>
        <dbReference type="ARBA" id="ARBA00022723"/>
    </source>
</evidence>
<dbReference type="GO" id="GO:0061630">
    <property type="term" value="F:ubiquitin protein ligase activity"/>
    <property type="evidence" value="ECO:0007669"/>
    <property type="project" value="UniProtKB-EC"/>
</dbReference>
<dbReference type="AlphaFoldDB" id="A0A5E4NHX8"/>
<feature type="compositionally biased region" description="Basic residues" evidence="10">
    <location>
        <begin position="496"/>
        <end position="512"/>
    </location>
</feature>
<name>A0A5E4NHX8_9HEMI</name>
<dbReference type="InterPro" id="IPR017907">
    <property type="entry name" value="Znf_RING_CS"/>
</dbReference>
<dbReference type="GO" id="GO:0000209">
    <property type="term" value="P:protein polyubiquitination"/>
    <property type="evidence" value="ECO:0007669"/>
    <property type="project" value="TreeGrafter"/>
</dbReference>
<evidence type="ECO:0000256" key="8">
    <source>
        <dbReference type="ARBA" id="ARBA00023163"/>
    </source>
</evidence>
<keyword evidence="6" id="KW-0862">Zinc</keyword>
<keyword evidence="5 9" id="KW-0863">Zinc-finger</keyword>
<keyword evidence="13" id="KW-1185">Reference proteome</keyword>
<dbReference type="PANTHER" id="PTHR46077">
    <property type="entry name" value="E3 UBIQUITIN-PROTEIN LIGASE TOPORS"/>
    <property type="match status" value="1"/>
</dbReference>
<keyword evidence="8" id="KW-0804">Transcription</keyword>
<proteinExistence type="predicted"/>